<feature type="transmembrane region" description="Helical" evidence="2">
    <location>
        <begin position="35"/>
        <end position="57"/>
    </location>
</feature>
<keyword evidence="2" id="KW-0812">Transmembrane</keyword>
<feature type="transmembrane region" description="Helical" evidence="2">
    <location>
        <begin position="239"/>
        <end position="260"/>
    </location>
</feature>
<evidence type="ECO:0000259" key="3">
    <source>
        <dbReference type="Pfam" id="PF01757"/>
    </source>
</evidence>
<feature type="transmembrane region" description="Helical" evidence="2">
    <location>
        <begin position="209"/>
        <end position="227"/>
    </location>
</feature>
<evidence type="ECO:0000256" key="1">
    <source>
        <dbReference type="SAM" id="MobiDB-lite"/>
    </source>
</evidence>
<dbReference type="Proteomes" id="UP000276055">
    <property type="component" value="Unassembled WGS sequence"/>
</dbReference>
<dbReference type="GO" id="GO:0016747">
    <property type="term" value="F:acyltransferase activity, transferring groups other than amino-acyl groups"/>
    <property type="evidence" value="ECO:0007669"/>
    <property type="project" value="InterPro"/>
</dbReference>
<proteinExistence type="predicted"/>
<evidence type="ECO:0000313" key="5">
    <source>
        <dbReference type="Proteomes" id="UP000276055"/>
    </source>
</evidence>
<accession>A0A495ETF9</accession>
<feature type="transmembrane region" description="Helical" evidence="2">
    <location>
        <begin position="120"/>
        <end position="139"/>
    </location>
</feature>
<reference evidence="4 5" key="1">
    <citation type="submission" date="2018-10" db="EMBL/GenBank/DDBJ databases">
        <title>Genomic Encyclopedia of Type Strains, Phase IV (KMG-IV): sequencing the most valuable type-strain genomes for metagenomic binning, comparative biology and taxonomic classification.</title>
        <authorList>
            <person name="Goeker M."/>
        </authorList>
    </citation>
    <scope>NUCLEOTIDE SEQUENCE [LARGE SCALE GENOMIC DNA]</scope>
    <source>
        <strain evidence="4 5">DSM 25586</strain>
    </source>
</reference>
<feature type="domain" description="Acyltransferase 3" evidence="3">
    <location>
        <begin position="33"/>
        <end position="359"/>
    </location>
</feature>
<comment type="caution">
    <text evidence="4">The sequence shown here is derived from an EMBL/GenBank/DDBJ whole genome shotgun (WGS) entry which is preliminary data.</text>
</comment>
<feature type="transmembrane region" description="Helical" evidence="2">
    <location>
        <begin position="313"/>
        <end position="333"/>
    </location>
</feature>
<organism evidence="4 5">
    <name type="scientific">Arthrobacter oryzae</name>
    <dbReference type="NCBI Taxonomy" id="409290"/>
    <lineage>
        <taxon>Bacteria</taxon>
        <taxon>Bacillati</taxon>
        <taxon>Actinomycetota</taxon>
        <taxon>Actinomycetes</taxon>
        <taxon>Micrococcales</taxon>
        <taxon>Micrococcaceae</taxon>
        <taxon>Arthrobacter</taxon>
    </lineage>
</organism>
<keyword evidence="2" id="KW-1133">Transmembrane helix</keyword>
<feature type="transmembrane region" description="Helical" evidence="2">
    <location>
        <begin position="272"/>
        <end position="292"/>
    </location>
</feature>
<feature type="transmembrane region" description="Helical" evidence="2">
    <location>
        <begin position="184"/>
        <end position="203"/>
    </location>
</feature>
<sequence length="458" mass="48641">MEATRQGFLGGAMVSPQRAAGRPALMPDRDPVIDLARFFCLLLVVVGHTMMVSPVLHPDGTVTSENTLGNQRWFEPVVWVLQIMPLFFVAGGITGLQSWRRLRARGGNAFDFMQGRLLRLIRPATVLLAVMFAGLSLALLSGVDPQVIQLLTSGAGMPLWFLAAYLAAQLNLPWLAALHGRAPWLTLAGLTSLVVAVDCLRGVLPMLAYLNMVFLWCAVQQIGFIVADSRPLHPSRPALFGIIVASNALLGLLVLLGLYSGNMLVNLNPPNVTLLLLAISQAAVLELLRPLLARTASLAWVRRVVGVAGRRSMTVYLWHLPLLAAMSGLLLLTDLPKPAGGTAEWWWARPVVLLGVIALLLPVLALFGRLEERPMAPGPAPSRPAAAVLLAAVAVFVPAVQAALNGLTLGLLGGGAACFALAVVLLGRIPARLTASADRPGGSEPPLPRPPLSANVEP</sequence>
<keyword evidence="2" id="KW-0472">Membrane</keyword>
<keyword evidence="4" id="KW-0808">Transferase</keyword>
<dbReference type="AlphaFoldDB" id="A0A495ETF9"/>
<name>A0A495ETF9_9MICC</name>
<feature type="transmembrane region" description="Helical" evidence="2">
    <location>
        <begin position="387"/>
        <end position="404"/>
    </location>
</feature>
<feature type="region of interest" description="Disordered" evidence="1">
    <location>
        <begin position="436"/>
        <end position="458"/>
    </location>
</feature>
<keyword evidence="4" id="KW-0012">Acyltransferase</keyword>
<feature type="transmembrane region" description="Helical" evidence="2">
    <location>
        <begin position="410"/>
        <end position="429"/>
    </location>
</feature>
<dbReference type="InterPro" id="IPR002656">
    <property type="entry name" value="Acyl_transf_3_dom"/>
</dbReference>
<feature type="transmembrane region" description="Helical" evidence="2">
    <location>
        <begin position="77"/>
        <end position="99"/>
    </location>
</feature>
<gene>
    <name evidence="4" type="ORF">C8D78_1704</name>
</gene>
<dbReference type="EMBL" id="RBIR01000003">
    <property type="protein sequence ID" value="RKR19893.1"/>
    <property type="molecule type" value="Genomic_DNA"/>
</dbReference>
<dbReference type="Pfam" id="PF01757">
    <property type="entry name" value="Acyl_transf_3"/>
    <property type="match status" value="1"/>
</dbReference>
<feature type="transmembrane region" description="Helical" evidence="2">
    <location>
        <begin position="345"/>
        <end position="367"/>
    </location>
</feature>
<evidence type="ECO:0000313" key="4">
    <source>
        <dbReference type="EMBL" id="RKR19893.1"/>
    </source>
</evidence>
<evidence type="ECO:0000256" key="2">
    <source>
        <dbReference type="SAM" id="Phobius"/>
    </source>
</evidence>
<protein>
    <submittedName>
        <fullName evidence="4">Acyltransferase-like protein</fullName>
    </submittedName>
</protein>